<proteinExistence type="predicted"/>
<accession>A0AAV2NDZ9</accession>
<evidence type="ECO:0000313" key="1">
    <source>
        <dbReference type="EMBL" id="CAL1677927.1"/>
    </source>
</evidence>
<name>A0AAV2NDZ9_9HYME</name>
<sequence>MRRCPIGSRDGGASHRLAALIIWYSGPGIVEDYHCLPTYRRSTAYPQEVVAAWLYPPIPNSYPIVKLPPRKDVTLALRGAGRPKFPHQHVAATRPPNHA</sequence>
<reference evidence="1" key="1">
    <citation type="submission" date="2024-04" db="EMBL/GenBank/DDBJ databases">
        <authorList>
            <consortium name="Molecular Ecology Group"/>
        </authorList>
    </citation>
    <scope>NUCLEOTIDE SEQUENCE</scope>
</reference>
<dbReference type="Proteomes" id="UP001497644">
    <property type="component" value="Chromosome 13"/>
</dbReference>
<keyword evidence="2" id="KW-1185">Reference proteome</keyword>
<dbReference type="EMBL" id="OZ034836">
    <property type="protein sequence ID" value="CAL1677927.1"/>
    <property type="molecule type" value="Genomic_DNA"/>
</dbReference>
<organism evidence="1 2">
    <name type="scientific">Lasius platythorax</name>
    <dbReference type="NCBI Taxonomy" id="488582"/>
    <lineage>
        <taxon>Eukaryota</taxon>
        <taxon>Metazoa</taxon>
        <taxon>Ecdysozoa</taxon>
        <taxon>Arthropoda</taxon>
        <taxon>Hexapoda</taxon>
        <taxon>Insecta</taxon>
        <taxon>Pterygota</taxon>
        <taxon>Neoptera</taxon>
        <taxon>Endopterygota</taxon>
        <taxon>Hymenoptera</taxon>
        <taxon>Apocrita</taxon>
        <taxon>Aculeata</taxon>
        <taxon>Formicoidea</taxon>
        <taxon>Formicidae</taxon>
        <taxon>Formicinae</taxon>
        <taxon>Lasius</taxon>
        <taxon>Lasius</taxon>
    </lineage>
</organism>
<evidence type="ECO:0000313" key="2">
    <source>
        <dbReference type="Proteomes" id="UP001497644"/>
    </source>
</evidence>
<protein>
    <submittedName>
        <fullName evidence="1">Uncharacterized protein</fullName>
    </submittedName>
</protein>
<gene>
    <name evidence="1" type="ORF">LPLAT_LOCUS3860</name>
</gene>
<dbReference type="AlphaFoldDB" id="A0AAV2NDZ9"/>